<proteinExistence type="predicted"/>
<sequence>MTWTRWGTFRSTSQWFSGQRGGLGAKKSGFNSSSVQVVNVEAVLGHRATLPCDISANRTDDRVQMVMWFQVAASKPLFTSSSFDQNICTVKRLLRYGCKRFHKNLFLLRSL</sequence>
<accession>A0AAE1HQM4</accession>
<keyword evidence="2" id="KW-1185">Reference proteome</keyword>
<evidence type="ECO:0000313" key="2">
    <source>
        <dbReference type="Proteomes" id="UP001219518"/>
    </source>
</evidence>
<gene>
    <name evidence="1" type="ORF">KUF71_013954</name>
</gene>
<comment type="caution">
    <text evidence="1">The sequence shown here is derived from an EMBL/GenBank/DDBJ whole genome shotgun (WGS) entry which is preliminary data.</text>
</comment>
<name>A0AAE1HQM4_9NEOP</name>
<dbReference type="AlphaFoldDB" id="A0AAE1HQM4"/>
<dbReference type="Proteomes" id="UP001219518">
    <property type="component" value="Unassembled WGS sequence"/>
</dbReference>
<dbReference type="EMBL" id="JAHWGI010001240">
    <property type="protein sequence ID" value="KAK3925705.1"/>
    <property type="molecule type" value="Genomic_DNA"/>
</dbReference>
<evidence type="ECO:0000313" key="1">
    <source>
        <dbReference type="EMBL" id="KAK3925705.1"/>
    </source>
</evidence>
<reference evidence="1" key="1">
    <citation type="submission" date="2021-07" db="EMBL/GenBank/DDBJ databases">
        <authorList>
            <person name="Catto M.A."/>
            <person name="Jacobson A."/>
            <person name="Kennedy G."/>
            <person name="Labadie P."/>
            <person name="Hunt B.G."/>
            <person name="Srinivasan R."/>
        </authorList>
    </citation>
    <scope>NUCLEOTIDE SEQUENCE</scope>
    <source>
        <strain evidence="1">PL_HMW_Pooled</strain>
        <tissue evidence="1">Head</tissue>
    </source>
</reference>
<dbReference type="Gene3D" id="2.60.40.10">
    <property type="entry name" value="Immunoglobulins"/>
    <property type="match status" value="1"/>
</dbReference>
<dbReference type="InterPro" id="IPR013783">
    <property type="entry name" value="Ig-like_fold"/>
</dbReference>
<protein>
    <submittedName>
        <fullName evidence="1">Matrix remodeling-associated protein 8</fullName>
    </submittedName>
</protein>
<reference evidence="1" key="2">
    <citation type="journal article" date="2023" name="BMC Genomics">
        <title>Pest status, molecular evolution, and epigenetic factors derived from the genome assembly of Frankliniella fusca, a thysanopteran phytovirus vector.</title>
        <authorList>
            <person name="Catto M.A."/>
            <person name="Labadie P.E."/>
            <person name="Jacobson A.L."/>
            <person name="Kennedy G.G."/>
            <person name="Srinivasan R."/>
            <person name="Hunt B.G."/>
        </authorList>
    </citation>
    <scope>NUCLEOTIDE SEQUENCE</scope>
    <source>
        <strain evidence="1">PL_HMW_Pooled</strain>
    </source>
</reference>
<organism evidence="1 2">
    <name type="scientific">Frankliniella fusca</name>
    <dbReference type="NCBI Taxonomy" id="407009"/>
    <lineage>
        <taxon>Eukaryota</taxon>
        <taxon>Metazoa</taxon>
        <taxon>Ecdysozoa</taxon>
        <taxon>Arthropoda</taxon>
        <taxon>Hexapoda</taxon>
        <taxon>Insecta</taxon>
        <taxon>Pterygota</taxon>
        <taxon>Neoptera</taxon>
        <taxon>Paraneoptera</taxon>
        <taxon>Thysanoptera</taxon>
        <taxon>Terebrantia</taxon>
        <taxon>Thripoidea</taxon>
        <taxon>Thripidae</taxon>
        <taxon>Frankliniella</taxon>
    </lineage>
</organism>